<gene>
    <name evidence="1" type="ORF">QE152_g13405</name>
</gene>
<reference evidence="1 2" key="1">
    <citation type="journal article" date="2024" name="BMC Genomics">
        <title>De novo assembly and annotation of Popillia japonica's genome with initial clues to its potential as an invasive pest.</title>
        <authorList>
            <person name="Cucini C."/>
            <person name="Boschi S."/>
            <person name="Funari R."/>
            <person name="Cardaioli E."/>
            <person name="Iannotti N."/>
            <person name="Marturano G."/>
            <person name="Paoli F."/>
            <person name="Bruttini M."/>
            <person name="Carapelli A."/>
            <person name="Frati F."/>
            <person name="Nardi F."/>
        </authorList>
    </citation>
    <scope>NUCLEOTIDE SEQUENCE [LARGE SCALE GENOMIC DNA]</scope>
    <source>
        <strain evidence="1">DMR45628</strain>
    </source>
</reference>
<evidence type="ECO:0000313" key="1">
    <source>
        <dbReference type="EMBL" id="KAK9731716.1"/>
    </source>
</evidence>
<name>A0AAW1LD80_POPJA</name>
<comment type="caution">
    <text evidence="1">The sequence shown here is derived from an EMBL/GenBank/DDBJ whole genome shotgun (WGS) entry which is preliminary data.</text>
</comment>
<dbReference type="Proteomes" id="UP001458880">
    <property type="component" value="Unassembled WGS sequence"/>
</dbReference>
<protein>
    <submittedName>
        <fullName evidence="1">Uncharacterized protein</fullName>
    </submittedName>
</protein>
<organism evidence="1 2">
    <name type="scientific">Popillia japonica</name>
    <name type="common">Japanese beetle</name>
    <dbReference type="NCBI Taxonomy" id="7064"/>
    <lineage>
        <taxon>Eukaryota</taxon>
        <taxon>Metazoa</taxon>
        <taxon>Ecdysozoa</taxon>
        <taxon>Arthropoda</taxon>
        <taxon>Hexapoda</taxon>
        <taxon>Insecta</taxon>
        <taxon>Pterygota</taxon>
        <taxon>Neoptera</taxon>
        <taxon>Endopterygota</taxon>
        <taxon>Coleoptera</taxon>
        <taxon>Polyphaga</taxon>
        <taxon>Scarabaeiformia</taxon>
        <taxon>Scarabaeidae</taxon>
        <taxon>Rutelinae</taxon>
        <taxon>Popillia</taxon>
    </lineage>
</organism>
<proteinExistence type="predicted"/>
<keyword evidence="2" id="KW-1185">Reference proteome</keyword>
<accession>A0AAW1LD80</accession>
<sequence length="105" mass="10943">MFANRRRYLHEINSFLGFAGKIVGGGGGGGGGGGVGGGGGGGGGGGTNIFLIFLALARRGGSCRLKDELLKFGMRQPSFTVSIPYRDGRARKEVVCRRQKNAYMS</sequence>
<dbReference type="AlphaFoldDB" id="A0AAW1LD80"/>
<dbReference type="EMBL" id="JASPKY010000128">
    <property type="protein sequence ID" value="KAK9731716.1"/>
    <property type="molecule type" value="Genomic_DNA"/>
</dbReference>
<evidence type="ECO:0000313" key="2">
    <source>
        <dbReference type="Proteomes" id="UP001458880"/>
    </source>
</evidence>